<proteinExistence type="predicted"/>
<sequence length="126" mass="14352">MEGLGVLVREGGSRSWASLLQHSSPRGNNMDLSFVEPLIVGDRKIAIYEDGDFLESEFYLKNAIVACIVGLRPAFKPLLSYIHERWRPKVVQEEDVLHYLSSYSQIEDLLLQVNFGVTNNIKTNWV</sequence>
<reference evidence="1" key="1">
    <citation type="submission" date="2015-07" db="EMBL/GenBank/DDBJ databases">
        <title>Transcriptome Assembly of Anthurium amnicola.</title>
        <authorList>
            <person name="Suzuki J."/>
        </authorList>
    </citation>
    <scope>NUCLEOTIDE SEQUENCE</scope>
</reference>
<dbReference type="AlphaFoldDB" id="A0A1D1Y9Z2"/>
<protein>
    <submittedName>
        <fullName evidence="1">Protein argonaute 14</fullName>
    </submittedName>
</protein>
<evidence type="ECO:0000313" key="1">
    <source>
        <dbReference type="EMBL" id="JAT51459.1"/>
    </source>
</evidence>
<dbReference type="EMBL" id="GDJX01016477">
    <property type="protein sequence ID" value="JAT51459.1"/>
    <property type="molecule type" value="Transcribed_RNA"/>
</dbReference>
<organism evidence="1">
    <name type="scientific">Anthurium amnicola</name>
    <dbReference type="NCBI Taxonomy" id="1678845"/>
    <lineage>
        <taxon>Eukaryota</taxon>
        <taxon>Viridiplantae</taxon>
        <taxon>Streptophyta</taxon>
        <taxon>Embryophyta</taxon>
        <taxon>Tracheophyta</taxon>
        <taxon>Spermatophyta</taxon>
        <taxon>Magnoliopsida</taxon>
        <taxon>Liliopsida</taxon>
        <taxon>Araceae</taxon>
        <taxon>Pothoideae</taxon>
        <taxon>Potheae</taxon>
        <taxon>Anthurium</taxon>
    </lineage>
</organism>
<name>A0A1D1Y9Z2_9ARAE</name>
<accession>A0A1D1Y9Z2</accession>
<gene>
    <name evidence="1" type="primary">AGO14_0</name>
    <name evidence="1" type="ORF">g.127406</name>
</gene>